<organism evidence="18 19">
    <name type="scientific">Candidatus Gottesmanbacteria bacterium RIFCSPHIGHO2_02_FULL_40_13</name>
    <dbReference type="NCBI Taxonomy" id="1798384"/>
    <lineage>
        <taxon>Bacteria</taxon>
        <taxon>Candidatus Gottesmaniibacteriota</taxon>
    </lineage>
</organism>
<feature type="binding site" evidence="15">
    <location>
        <position position="455"/>
    </location>
    <ligand>
        <name>Mg(2+)</name>
        <dbReference type="ChEBI" id="CHEBI:18420"/>
    </ligand>
</feature>
<keyword evidence="8 15" id="KW-0411">Iron-sulfur</keyword>
<evidence type="ECO:0000256" key="5">
    <source>
        <dbReference type="ARBA" id="ARBA00022723"/>
    </source>
</evidence>
<reference evidence="18 19" key="1">
    <citation type="journal article" date="2016" name="Nat. Commun.">
        <title>Thousands of microbial genomes shed light on interconnected biogeochemical processes in an aquifer system.</title>
        <authorList>
            <person name="Anantharaman K."/>
            <person name="Brown C.T."/>
            <person name="Hug L.A."/>
            <person name="Sharon I."/>
            <person name="Castelle C.J."/>
            <person name="Probst A.J."/>
            <person name="Thomas B.C."/>
            <person name="Singh A."/>
            <person name="Wilkins M.J."/>
            <person name="Karaoz U."/>
            <person name="Brodie E.L."/>
            <person name="Williams K.H."/>
            <person name="Hubbard S.S."/>
            <person name="Banfield J.F."/>
        </authorList>
    </citation>
    <scope>NUCLEOTIDE SEQUENCE [LARGE SCALE GENOMIC DNA]</scope>
</reference>
<name>A0A1F6AC80_9BACT</name>
<evidence type="ECO:0000256" key="6">
    <source>
        <dbReference type="ARBA" id="ARBA00022842"/>
    </source>
</evidence>
<keyword evidence="3 15" id="KW-0028">Amino-acid biosynthesis</keyword>
<feature type="domain" description="Dihydroxy-acid/6-phosphogluconate dehydratase N-terminal" evidence="16">
    <location>
        <begin position="37"/>
        <end position="360"/>
    </location>
</feature>
<comment type="pathway">
    <text evidence="13 15">Amino-acid biosynthesis; L-isoleucine biosynthesis; L-isoleucine from 2-oxobutanoate: step 3/4.</text>
</comment>
<gene>
    <name evidence="15" type="primary">ilvD</name>
    <name evidence="18" type="ORF">A3D03_03435</name>
</gene>
<dbReference type="AlphaFoldDB" id="A0A1F6AC80"/>
<feature type="binding site" description="via carbamate group" evidence="15">
    <location>
        <position position="127"/>
    </location>
    <ligand>
        <name>Mg(2+)</name>
        <dbReference type="ChEBI" id="CHEBI:18420"/>
    </ligand>
</feature>
<dbReference type="PROSITE" id="PS00886">
    <property type="entry name" value="ILVD_EDD_1"/>
    <property type="match status" value="1"/>
</dbReference>
<dbReference type="EC" id="4.2.1.9" evidence="14 15"/>
<sequence>MRSGKLTGIKGCDDWIKRAPARAMMRAVGFKDKDFAKPLITVACPFTNITPCNAHLRELGDLISADVEKIGGKSILFGTPVVTDGETMGGEGMKYSLVSRELIADCVETMNEAYSADGSITLSGCDKTIPASLIALARNNNIGITLYGGTILPGRYKNKDLNIVSIFEAVGQYSSGKITEQEFGEVEKNACPGRGACGGMYTANTMASALEALGMSIPGSASHPAVDRQNHIAAKKIQDCHDTASALFNLLKKRIRVRDILTRESFENAIAVVLALGGSTNAVLHLLSLAHEAEVKLTIDDFNKIGQKIPLIGNFSPYGEYMMEHLDNIGGVPMVMKMLLKAGLIHGDCLTVTGSSVAENLKNVPSRPPGQNIISSMEKPFARPMQHIIILHGNLATDGAVLKLSGKEVKKHTGPARIFEKEEDALEAILKGKIKKGDVVVIRYEGPKGGPGMREMLSPSSALMGADLGKDVALITDGRFSGGTHGIMVGHISPEAQVGGPIAILQEGDRITIDLNKKSIDVDLSPAEIKQRLSKWRAPKSKYTSGILAKYACLVGSASQGAVMG</sequence>
<dbReference type="SUPFAM" id="SSF52016">
    <property type="entry name" value="LeuD/IlvD-like"/>
    <property type="match status" value="1"/>
</dbReference>
<dbReference type="InterPro" id="IPR000581">
    <property type="entry name" value="ILV_EDD_N"/>
</dbReference>
<evidence type="ECO:0000256" key="8">
    <source>
        <dbReference type="ARBA" id="ARBA00023014"/>
    </source>
</evidence>
<evidence type="ECO:0000256" key="14">
    <source>
        <dbReference type="ARBA" id="ARBA00029490"/>
    </source>
</evidence>
<dbReference type="GO" id="GO:0009097">
    <property type="term" value="P:isoleucine biosynthetic process"/>
    <property type="evidence" value="ECO:0007669"/>
    <property type="project" value="UniProtKB-UniRule"/>
</dbReference>
<keyword evidence="6 15" id="KW-0460">Magnesium</keyword>
<feature type="binding site" evidence="15">
    <location>
        <position position="84"/>
    </location>
    <ligand>
        <name>Mg(2+)</name>
        <dbReference type="ChEBI" id="CHEBI:18420"/>
    </ligand>
</feature>
<protein>
    <recommendedName>
        <fullName evidence="14 15">Dihydroxy-acid dehydratase</fullName>
        <shortName evidence="15">DAD</shortName>
        <ecNumber evidence="14 15">4.2.1.9</ecNumber>
    </recommendedName>
</protein>
<evidence type="ECO:0000256" key="11">
    <source>
        <dbReference type="ARBA" id="ARBA00029304"/>
    </source>
</evidence>
<evidence type="ECO:0000256" key="2">
    <source>
        <dbReference type="ARBA" id="ARBA00006486"/>
    </source>
</evidence>
<keyword evidence="4 15" id="KW-0001">2Fe-2S</keyword>
<dbReference type="UniPathway" id="UPA00047">
    <property type="reaction ID" value="UER00057"/>
</dbReference>
<dbReference type="GO" id="GO:0000287">
    <property type="term" value="F:magnesium ion binding"/>
    <property type="evidence" value="ECO:0007669"/>
    <property type="project" value="UniProtKB-UniRule"/>
</dbReference>
<dbReference type="NCBIfam" id="TIGR00110">
    <property type="entry name" value="ilvD"/>
    <property type="match status" value="1"/>
</dbReference>
<keyword evidence="5 15" id="KW-0479">Metal-binding</keyword>
<dbReference type="FunFam" id="3.50.30.80:FF:000001">
    <property type="entry name" value="Dihydroxy-acid dehydratase"/>
    <property type="match status" value="1"/>
</dbReference>
<dbReference type="GO" id="GO:0051537">
    <property type="term" value="F:2 iron, 2 sulfur cluster binding"/>
    <property type="evidence" value="ECO:0007669"/>
    <property type="project" value="UniProtKB-UniRule"/>
</dbReference>
<comment type="function">
    <text evidence="15">Functions in the biosynthesis of branched-chain amino acids. Catalyzes the dehydration of (2R,3R)-2,3-dihydroxy-3-methylpentanoate (2,3-dihydroxy-3-methylvalerate) into 2-oxo-3-methylpentanoate (2-oxo-3-methylvalerate) and of (2R)-2,3-dihydroxy-3-methylbutanoate (2,3-dihydroxyisovalerate) into 2-oxo-3-methylbutanoate (2-oxoisovalerate), the penultimate precursor to L-isoleucine and L-valine, respectively.</text>
</comment>
<evidence type="ECO:0000256" key="9">
    <source>
        <dbReference type="ARBA" id="ARBA00023239"/>
    </source>
</evidence>
<comment type="catalytic activity">
    <reaction evidence="11">
        <text>(2R)-2,3-dihydroxy-3-methylbutanoate = 3-methyl-2-oxobutanoate + H2O</text>
        <dbReference type="Rhea" id="RHEA:24809"/>
        <dbReference type="ChEBI" id="CHEBI:11851"/>
        <dbReference type="ChEBI" id="CHEBI:15377"/>
        <dbReference type="ChEBI" id="CHEBI:49072"/>
        <dbReference type="EC" id="4.2.1.9"/>
    </reaction>
    <physiologicalReaction direction="left-to-right" evidence="11">
        <dbReference type="Rhea" id="RHEA:24810"/>
    </physiologicalReaction>
</comment>
<evidence type="ECO:0000256" key="4">
    <source>
        <dbReference type="ARBA" id="ARBA00022714"/>
    </source>
</evidence>
<proteinExistence type="inferred from homology"/>
<dbReference type="Pfam" id="PF00920">
    <property type="entry name" value="ILVD_EDD_N"/>
    <property type="match status" value="1"/>
</dbReference>
<dbReference type="HAMAP" id="MF_00012">
    <property type="entry name" value="IlvD"/>
    <property type="match status" value="1"/>
</dbReference>
<evidence type="ECO:0000256" key="13">
    <source>
        <dbReference type="ARBA" id="ARBA00029437"/>
    </source>
</evidence>
<dbReference type="Pfam" id="PF24877">
    <property type="entry name" value="ILV_EDD_C"/>
    <property type="match status" value="1"/>
</dbReference>
<dbReference type="InterPro" id="IPR042096">
    <property type="entry name" value="Dihydro-acid_dehy_C"/>
</dbReference>
<evidence type="ECO:0000313" key="18">
    <source>
        <dbReference type="EMBL" id="OGG22328.1"/>
    </source>
</evidence>
<dbReference type="InterPro" id="IPR037237">
    <property type="entry name" value="IlvD/EDD_N"/>
</dbReference>
<evidence type="ECO:0000256" key="7">
    <source>
        <dbReference type="ARBA" id="ARBA00023004"/>
    </source>
</evidence>
<comment type="pathway">
    <text evidence="12 15">Amino-acid biosynthesis; L-valine biosynthesis; L-valine from pyruvate: step 3/4.</text>
</comment>
<evidence type="ECO:0000259" key="17">
    <source>
        <dbReference type="Pfam" id="PF24877"/>
    </source>
</evidence>
<dbReference type="SUPFAM" id="SSF143975">
    <property type="entry name" value="IlvD/EDD N-terminal domain-like"/>
    <property type="match status" value="1"/>
</dbReference>
<keyword evidence="7 15" id="KW-0408">Iron</keyword>
<dbReference type="NCBIfam" id="NF002068">
    <property type="entry name" value="PRK00911.1"/>
    <property type="match status" value="1"/>
</dbReference>
<evidence type="ECO:0000256" key="12">
    <source>
        <dbReference type="ARBA" id="ARBA00029436"/>
    </source>
</evidence>
<evidence type="ECO:0000259" key="16">
    <source>
        <dbReference type="Pfam" id="PF00920"/>
    </source>
</evidence>
<comment type="subunit">
    <text evidence="15">Homodimer.</text>
</comment>
<feature type="binding site" evidence="15">
    <location>
        <position position="126"/>
    </location>
    <ligand>
        <name>Mg(2+)</name>
        <dbReference type="ChEBI" id="CHEBI:18420"/>
    </ligand>
</feature>
<comment type="cofactor">
    <cofactor evidence="15">
        <name>[2Fe-2S] cluster</name>
        <dbReference type="ChEBI" id="CHEBI:190135"/>
    </cofactor>
    <text evidence="15">Binds 1 [2Fe-2S] cluster per subunit. This cluster acts as a Lewis acid cofactor.</text>
</comment>
<feature type="binding site" evidence="15">
    <location>
        <position position="52"/>
    </location>
    <ligand>
        <name>[2Fe-2S] cluster</name>
        <dbReference type="ChEBI" id="CHEBI:190135"/>
    </ligand>
</feature>
<evidence type="ECO:0000256" key="1">
    <source>
        <dbReference type="ARBA" id="ARBA00001946"/>
    </source>
</evidence>
<evidence type="ECO:0000256" key="3">
    <source>
        <dbReference type="ARBA" id="ARBA00022605"/>
    </source>
</evidence>
<feature type="active site" description="Proton acceptor" evidence="15">
    <location>
        <position position="481"/>
    </location>
</feature>
<comment type="caution">
    <text evidence="15">Lacks conserved residue(s) required for the propagation of feature annotation.</text>
</comment>
<dbReference type="PANTHER" id="PTHR21000:SF5">
    <property type="entry name" value="DIHYDROXY-ACID DEHYDRATASE, MITOCHONDRIAL"/>
    <property type="match status" value="1"/>
</dbReference>
<dbReference type="PROSITE" id="PS00887">
    <property type="entry name" value="ILVD_EDD_2"/>
    <property type="match status" value="1"/>
</dbReference>
<comment type="cofactor">
    <cofactor evidence="1 15">
        <name>Mg(2+)</name>
        <dbReference type="ChEBI" id="CHEBI:18420"/>
    </cofactor>
</comment>
<comment type="catalytic activity">
    <reaction evidence="15">
        <text>(2R,3R)-2,3-dihydroxy-3-methylpentanoate = (S)-3-methyl-2-oxopentanoate + H2O</text>
        <dbReference type="Rhea" id="RHEA:27694"/>
        <dbReference type="ChEBI" id="CHEBI:15377"/>
        <dbReference type="ChEBI" id="CHEBI:35146"/>
        <dbReference type="ChEBI" id="CHEBI:49258"/>
        <dbReference type="EC" id="4.2.1.9"/>
    </reaction>
</comment>
<evidence type="ECO:0000256" key="10">
    <source>
        <dbReference type="ARBA" id="ARBA00023304"/>
    </source>
</evidence>
<evidence type="ECO:0000313" key="19">
    <source>
        <dbReference type="Proteomes" id="UP000177092"/>
    </source>
</evidence>
<feature type="modified residue" description="N6-carboxylysine" evidence="15">
    <location>
        <position position="127"/>
    </location>
</feature>
<dbReference type="GO" id="GO:0009099">
    <property type="term" value="P:L-valine biosynthetic process"/>
    <property type="evidence" value="ECO:0007669"/>
    <property type="project" value="UniProtKB-UniRule"/>
</dbReference>
<feature type="domain" description="Dihydroxy-acid/6-phosphogluconate dehydratase C-terminal" evidence="17">
    <location>
        <begin position="373"/>
        <end position="562"/>
    </location>
</feature>
<dbReference type="STRING" id="1798384.A3D03_03435"/>
<comment type="caution">
    <text evidence="18">The sequence shown here is derived from an EMBL/GenBank/DDBJ whole genome shotgun (WGS) entry which is preliminary data.</text>
</comment>
<dbReference type="UniPathway" id="UPA00049">
    <property type="reaction ID" value="UER00061"/>
</dbReference>
<dbReference type="GO" id="GO:0004160">
    <property type="term" value="F:dihydroxy-acid dehydratase activity"/>
    <property type="evidence" value="ECO:0007669"/>
    <property type="project" value="UniProtKB-UniRule"/>
</dbReference>
<dbReference type="InterPro" id="IPR050165">
    <property type="entry name" value="DHAD_IlvD/Edd"/>
</dbReference>
<accession>A0A1F6AC80</accession>
<dbReference type="PANTHER" id="PTHR21000">
    <property type="entry name" value="DIHYDROXY-ACID DEHYDRATASE DAD"/>
    <property type="match status" value="1"/>
</dbReference>
<dbReference type="Proteomes" id="UP000177092">
    <property type="component" value="Unassembled WGS sequence"/>
</dbReference>
<dbReference type="EMBL" id="MFJN01000005">
    <property type="protein sequence ID" value="OGG22328.1"/>
    <property type="molecule type" value="Genomic_DNA"/>
</dbReference>
<dbReference type="Gene3D" id="3.50.30.80">
    <property type="entry name" value="IlvD/EDD C-terminal domain-like"/>
    <property type="match status" value="1"/>
</dbReference>
<keyword evidence="10 15" id="KW-0100">Branched-chain amino acid biosynthesis</keyword>
<comment type="similarity">
    <text evidence="2 15">Belongs to the IlvD/Edd family.</text>
</comment>
<dbReference type="InterPro" id="IPR004404">
    <property type="entry name" value="DihydroxyA_deHydtase"/>
</dbReference>
<evidence type="ECO:0000256" key="15">
    <source>
        <dbReference type="HAMAP-Rule" id="MF_00012"/>
    </source>
</evidence>
<dbReference type="InterPro" id="IPR020558">
    <property type="entry name" value="DiOHA_6PGluconate_deHydtase_CS"/>
</dbReference>
<keyword evidence="9 15" id="KW-0456">Lyase</keyword>
<dbReference type="InterPro" id="IPR056740">
    <property type="entry name" value="ILV_EDD_C"/>
</dbReference>